<keyword evidence="8" id="KW-1185">Reference proteome</keyword>
<keyword evidence="2 4" id="KW-0479">Metal-binding</keyword>
<accession>A0ABW7GJI1</accession>
<dbReference type="Pfam" id="PF13442">
    <property type="entry name" value="Cytochrome_CBB3"/>
    <property type="match status" value="1"/>
</dbReference>
<evidence type="ECO:0000313" key="7">
    <source>
        <dbReference type="EMBL" id="MFG6462061.1"/>
    </source>
</evidence>
<evidence type="ECO:0000256" key="1">
    <source>
        <dbReference type="ARBA" id="ARBA00022617"/>
    </source>
</evidence>
<evidence type="ECO:0000256" key="5">
    <source>
        <dbReference type="SAM" id="SignalP"/>
    </source>
</evidence>
<evidence type="ECO:0000313" key="8">
    <source>
        <dbReference type="Proteomes" id="UP001606302"/>
    </source>
</evidence>
<feature type="domain" description="Cytochrome c" evidence="6">
    <location>
        <begin position="21"/>
        <end position="130"/>
    </location>
</feature>
<evidence type="ECO:0000259" key="6">
    <source>
        <dbReference type="PROSITE" id="PS51007"/>
    </source>
</evidence>
<dbReference type="InterPro" id="IPR009056">
    <property type="entry name" value="Cyt_c-like_dom"/>
</dbReference>
<keyword evidence="3 4" id="KW-0408">Iron</keyword>
<dbReference type="SUPFAM" id="SSF46626">
    <property type="entry name" value="Cytochrome c"/>
    <property type="match status" value="2"/>
</dbReference>
<keyword evidence="5" id="KW-0732">Signal</keyword>
<dbReference type="RefSeq" id="WP_394510933.1">
    <property type="nucleotide sequence ID" value="NZ_JBIGHX010000003.1"/>
</dbReference>
<feature type="signal peptide" evidence="5">
    <location>
        <begin position="1"/>
        <end position="23"/>
    </location>
</feature>
<name>A0ABW7GJI1_9BURK</name>
<evidence type="ECO:0000256" key="2">
    <source>
        <dbReference type="ARBA" id="ARBA00022723"/>
    </source>
</evidence>
<reference evidence="7 8" key="1">
    <citation type="submission" date="2024-08" db="EMBL/GenBank/DDBJ databases">
        <authorList>
            <person name="Lu H."/>
        </authorList>
    </citation>
    <scope>NUCLEOTIDE SEQUENCE [LARGE SCALE GENOMIC DNA]</scope>
    <source>
        <strain evidence="7 8">DXS20W</strain>
    </source>
</reference>
<dbReference type="InterPro" id="IPR036909">
    <property type="entry name" value="Cyt_c-like_dom_sf"/>
</dbReference>
<feature type="domain" description="Cytochrome c" evidence="6">
    <location>
        <begin position="145"/>
        <end position="227"/>
    </location>
</feature>
<evidence type="ECO:0000256" key="4">
    <source>
        <dbReference type="PROSITE-ProRule" id="PRU00433"/>
    </source>
</evidence>
<feature type="chain" id="PRO_5046755800" evidence="5">
    <location>
        <begin position="24"/>
        <end position="232"/>
    </location>
</feature>
<sequence length="232" mass="24132">MIKLLLSTLAAAAALGAAAPSHAASGAELLKSQCVACHAVTKPAEASVERLLQRKGPDLYYAGSKFNRDWLTAWLQQPTVLRPGGAMFLNAVKPGEAGSADVVDAAKVTPHPKLNAADAAAAADALMALTTPDLVAKGAFKGDPVNASMASLLFNKLRGCASCHSAKPGAGGGSGPELFSAGDRLQPDYVVEYIRNPQKFDPHVWMPRLDLTDADVQKLSGYINTLKQGGAK</sequence>
<protein>
    <submittedName>
        <fullName evidence="7">C-type cytochrome</fullName>
    </submittedName>
</protein>
<evidence type="ECO:0000256" key="3">
    <source>
        <dbReference type="ARBA" id="ARBA00023004"/>
    </source>
</evidence>
<keyword evidence="1 4" id="KW-0349">Heme</keyword>
<organism evidence="7 8">
    <name type="scientific">Pelomonas lactea</name>
    <dbReference type="NCBI Taxonomy" id="3299030"/>
    <lineage>
        <taxon>Bacteria</taxon>
        <taxon>Pseudomonadati</taxon>
        <taxon>Pseudomonadota</taxon>
        <taxon>Betaproteobacteria</taxon>
        <taxon>Burkholderiales</taxon>
        <taxon>Sphaerotilaceae</taxon>
        <taxon>Roseateles</taxon>
    </lineage>
</organism>
<dbReference type="PROSITE" id="PS51007">
    <property type="entry name" value="CYTC"/>
    <property type="match status" value="2"/>
</dbReference>
<proteinExistence type="predicted"/>
<dbReference type="EMBL" id="JBIGHX010000003">
    <property type="protein sequence ID" value="MFG6462061.1"/>
    <property type="molecule type" value="Genomic_DNA"/>
</dbReference>
<dbReference type="Proteomes" id="UP001606302">
    <property type="component" value="Unassembled WGS sequence"/>
</dbReference>
<comment type="caution">
    <text evidence="7">The sequence shown here is derived from an EMBL/GenBank/DDBJ whole genome shotgun (WGS) entry which is preliminary data.</text>
</comment>
<dbReference type="Gene3D" id="1.10.760.10">
    <property type="entry name" value="Cytochrome c-like domain"/>
    <property type="match status" value="2"/>
</dbReference>
<gene>
    <name evidence="7" type="ORF">ACG04Q_10810</name>
</gene>